<dbReference type="FunFam" id="1.20.1560.10:FF:000020">
    <property type="entry name" value="ABC metal ion transporter"/>
    <property type="match status" value="1"/>
</dbReference>
<feature type="transmembrane region" description="Helical" evidence="14">
    <location>
        <begin position="374"/>
        <end position="394"/>
    </location>
</feature>
<dbReference type="GO" id="GO:0005524">
    <property type="term" value="F:ATP binding"/>
    <property type="evidence" value="ECO:0007669"/>
    <property type="project" value="UniProtKB-KW"/>
</dbReference>
<dbReference type="InterPro" id="IPR036640">
    <property type="entry name" value="ABC1_TM_sf"/>
</dbReference>
<accession>A0AAD4MQ35</accession>
<feature type="transmembrane region" description="Helical" evidence="14">
    <location>
        <begin position="82"/>
        <end position="101"/>
    </location>
</feature>
<dbReference type="EMBL" id="JAKKPZ010000138">
    <property type="protein sequence ID" value="KAI1700651.1"/>
    <property type="molecule type" value="Genomic_DNA"/>
</dbReference>
<feature type="transmembrane region" description="Helical" evidence="14">
    <location>
        <begin position="1174"/>
        <end position="1191"/>
    </location>
</feature>
<evidence type="ECO:0000259" key="16">
    <source>
        <dbReference type="PROSITE" id="PS50929"/>
    </source>
</evidence>
<dbReference type="InterPro" id="IPR017871">
    <property type="entry name" value="ABC_transporter-like_CS"/>
</dbReference>
<dbReference type="Gene3D" id="1.20.1560.10">
    <property type="entry name" value="ABC transporter type 1, transmembrane domain"/>
    <property type="match status" value="2"/>
</dbReference>
<feature type="transmembrane region" description="Helical" evidence="14">
    <location>
        <begin position="594"/>
        <end position="621"/>
    </location>
</feature>
<evidence type="ECO:0000256" key="9">
    <source>
        <dbReference type="ARBA" id="ARBA00022989"/>
    </source>
</evidence>
<keyword evidence="3" id="KW-0813">Transport</keyword>
<feature type="compositionally biased region" description="Polar residues" evidence="13">
    <location>
        <begin position="945"/>
        <end position="957"/>
    </location>
</feature>
<feature type="transmembrane region" description="Helical" evidence="14">
    <location>
        <begin position="151"/>
        <end position="169"/>
    </location>
</feature>
<keyword evidence="9 14" id="KW-1133">Transmembrane helix</keyword>
<keyword evidence="7" id="KW-0547">Nucleotide-binding</keyword>
<dbReference type="SMART" id="SM00382">
    <property type="entry name" value="AAA"/>
    <property type="match status" value="2"/>
</dbReference>
<feature type="transmembrane region" description="Helical" evidence="14">
    <location>
        <begin position="450"/>
        <end position="472"/>
    </location>
</feature>
<keyword evidence="8" id="KW-0067">ATP-binding</keyword>
<feature type="transmembrane region" description="Helical" evidence="14">
    <location>
        <begin position="1073"/>
        <end position="1105"/>
    </location>
</feature>
<dbReference type="GO" id="GO:0005774">
    <property type="term" value="C:vacuolar membrane"/>
    <property type="evidence" value="ECO:0007669"/>
    <property type="project" value="UniProtKB-SubCell"/>
</dbReference>
<feature type="domain" description="ABC transporter" evidence="15">
    <location>
        <begin position="654"/>
        <end position="878"/>
    </location>
</feature>
<keyword evidence="18" id="KW-1185">Reference proteome</keyword>
<sequence length="1598" mass="177932">MDFVQFFCEERSADQILSTSLLNNAQLGDNLTSVAESAVPYVAECVQHSTLILIPCLFLLIFFPVVLYALNKSDNGPIEGCSPITFRIITCGILQCVVGFNAIRSFSEQTPDDSLSPHIHLFFQVLLCITLTLALVLMIACRNRGVISSGVLFNFWLLLAVCGLPEFHYKIAMLTRYGGQDPNSSMLEYLLSFIYYPLVVFVFVLSCFADIPKYRITDKRKCPEDKVSFLSQITFSWFNQIAILGHNRPLQMEDLWELPNRDKSKHLVAKFDRVWATHIAKYKSSSLASQTKPNKVTLPINGAQETQALYISTQNGAKSTTEPPSILWPLFQIFKWPLISGAFYKLIFDLLQFVSPQLLRYLINFIEDKSQPMWVGISISLTMFAVALLQSMILHQYFHQMFRLGMNIRSCLTSAVYKKALNLSNTARKNRTIGEIVNLMSIDTQRLQDITTFIMLFWSSPLQVLLAIYFLYRLLGVAVIAGLVILLLLIPFNTWISTKMRTCQVEQMKYKDERLKIMSEMLNGIKVLKLYAWEESMQKTVLDIRAKEKKVLRKLTCLNTITALSWSCAPFLVAVLTFGLYVNIDPQNNILTPQITFVGLALFNILRFPLAVFAMIFSQAIQTIVSNKRLKQFLAEEELDPRPSGDAGPPEAAISVHNASFTWEREGDLALKDLTFAIPQGSLVAIVGRIGSGKSSLLSAILGEMHRQSGAVNMRGRVAYVPQQAWIQNLTLKDNVLFGQKCNEKLYSKVLDSCALTIDLDSLPAGDQTEIGEKGINLSGGQKQRVSLARAVYSESDVYLLDDPLAAVDAHVGKQIFENVIGPNGMLAKKTRVFVTHGLPFLKYCDQVIVIKDGRISESGSYEQLLCGSGEFSEILEEFLVEETKNRARSVSFGESVEEVQEVLAELERFDPEKRRYLERQLSKVSESIAAQQRSISPEGEIPSRPTSPLNRANSVQPGTPVRVTPLPPVLATSVNSLAGSTAKSNGLGSPLPPPKPSRIIEKEEMETGQVKLSVYLSYLRAIGYVICSVFLGIYIFSSILGVCSNLWLADWSDHAKEIQTNSSSGWETQKRLAIYTALGLGQAIFVALASIIMALGMVQAGCILHEGMLKNLLRSPMSFFDVTPLGRILNRFGKDVDFVDTRLPGTVLNFIGCLVMSIATLAVPIIVTPQVALPMFGILLVYFYLMRFYVSTSRQLKRLESTTRSPIYSHFQESVQGASLIRAYQSADRFLVESQNRVDHNLVAFFPSLISNRWLAVRLELVGNVIVLSSAMFAAVFRDSSGVTAGLVGLSVSYALSVTQTLNWAVRMTSELEANIVSVERISEYTAIPTEASLETGPEVVLSEVWPTRGEVILENVELRYRPDLDLVLKGVTAHIKPREKVGIIGRTGAGKSSLTLALFRLVEPAGGKIIIDDLDIAKLGLKDLRSRLTIVPQDPVLFSGTLRTNLDPFNTYDTPDIWRVLQLTSMDTFVSTLPEKLEHKISEGGENLSVGQRQLICLARALLRKSKVLMLDEAAASVDMETDQLIQKTIREQFSDCTVLTIAHRLHSVMDCDRLMVFDQGRIVEFDTPQALLAKPNSVFRSLAIDAGIEINGAKE</sequence>
<feature type="transmembrane region" description="Helical" evidence="14">
    <location>
        <begin position="336"/>
        <end position="354"/>
    </location>
</feature>
<evidence type="ECO:0000259" key="15">
    <source>
        <dbReference type="PROSITE" id="PS50893"/>
    </source>
</evidence>
<evidence type="ECO:0000313" key="18">
    <source>
        <dbReference type="Proteomes" id="UP001201812"/>
    </source>
</evidence>
<feature type="domain" description="ABC transmembrane type-1" evidence="16">
    <location>
        <begin position="341"/>
        <end position="622"/>
    </location>
</feature>
<proteinExistence type="inferred from homology"/>
<comment type="catalytic activity">
    <reaction evidence="12">
        <text>leukotriene C4(in) + ATP + H2O = leukotriene C4(out) + ADP + phosphate + H(+)</text>
        <dbReference type="Rhea" id="RHEA:38963"/>
        <dbReference type="ChEBI" id="CHEBI:15377"/>
        <dbReference type="ChEBI" id="CHEBI:15378"/>
        <dbReference type="ChEBI" id="CHEBI:30616"/>
        <dbReference type="ChEBI" id="CHEBI:43474"/>
        <dbReference type="ChEBI" id="CHEBI:57973"/>
        <dbReference type="ChEBI" id="CHEBI:456216"/>
    </reaction>
    <physiologicalReaction direction="left-to-right" evidence="12">
        <dbReference type="Rhea" id="RHEA:38964"/>
    </physiologicalReaction>
</comment>
<dbReference type="FunFam" id="3.40.50.300:FF:000074">
    <property type="entry name" value="Multidrug resistance-associated protein 5 isoform 1"/>
    <property type="match status" value="1"/>
</dbReference>
<evidence type="ECO:0000256" key="12">
    <source>
        <dbReference type="ARBA" id="ARBA00047523"/>
    </source>
</evidence>
<feature type="domain" description="ABC transmembrane type-1" evidence="16">
    <location>
        <begin position="1036"/>
        <end position="1315"/>
    </location>
</feature>
<feature type="transmembrane region" description="Helical" evidence="14">
    <location>
        <begin position="1022"/>
        <end position="1049"/>
    </location>
</feature>
<dbReference type="PANTHER" id="PTHR24223:SF443">
    <property type="entry name" value="MULTIDRUG-RESISTANCE LIKE PROTEIN 1, ISOFORM I"/>
    <property type="match status" value="1"/>
</dbReference>
<dbReference type="GO" id="GO:0000323">
    <property type="term" value="C:lytic vacuole"/>
    <property type="evidence" value="ECO:0007669"/>
    <property type="project" value="UniProtKB-ARBA"/>
</dbReference>
<feature type="domain" description="ABC transporter" evidence="15">
    <location>
        <begin position="1353"/>
        <end position="1587"/>
    </location>
</feature>
<evidence type="ECO:0000256" key="5">
    <source>
        <dbReference type="ARBA" id="ARBA00022692"/>
    </source>
</evidence>
<evidence type="ECO:0000256" key="4">
    <source>
        <dbReference type="ARBA" id="ARBA00022554"/>
    </source>
</evidence>
<dbReference type="EC" id="7.6.2.3" evidence="11"/>
<feature type="transmembrane region" description="Helical" evidence="14">
    <location>
        <begin position="50"/>
        <end position="70"/>
    </location>
</feature>
<dbReference type="GO" id="GO:0016887">
    <property type="term" value="F:ATP hydrolysis activity"/>
    <property type="evidence" value="ECO:0007669"/>
    <property type="project" value="InterPro"/>
</dbReference>
<gene>
    <name evidence="17" type="ORF">DdX_16569</name>
</gene>
<reference evidence="17" key="1">
    <citation type="submission" date="2022-01" db="EMBL/GenBank/DDBJ databases">
        <title>Genome Sequence Resource for Two Populations of Ditylenchus destructor, the Migratory Endoparasitic Phytonematode.</title>
        <authorList>
            <person name="Zhang H."/>
            <person name="Lin R."/>
            <person name="Xie B."/>
        </authorList>
    </citation>
    <scope>NUCLEOTIDE SEQUENCE</scope>
    <source>
        <strain evidence="17">BazhouSP</strain>
    </source>
</reference>
<evidence type="ECO:0000256" key="14">
    <source>
        <dbReference type="SAM" id="Phobius"/>
    </source>
</evidence>
<dbReference type="CDD" id="cd18603">
    <property type="entry name" value="ABC_6TM_MRP1_2_3_6_D2_like"/>
    <property type="match status" value="1"/>
</dbReference>
<keyword evidence="6" id="KW-0677">Repeat</keyword>
<dbReference type="InterPro" id="IPR027417">
    <property type="entry name" value="P-loop_NTPase"/>
</dbReference>
<evidence type="ECO:0000256" key="1">
    <source>
        <dbReference type="ARBA" id="ARBA00004128"/>
    </source>
</evidence>
<dbReference type="GO" id="GO:0015431">
    <property type="term" value="F:ABC-type glutathione S-conjugate transporter activity"/>
    <property type="evidence" value="ECO:0007669"/>
    <property type="project" value="UniProtKB-EC"/>
</dbReference>
<evidence type="ECO:0000256" key="2">
    <source>
        <dbReference type="ARBA" id="ARBA00009726"/>
    </source>
</evidence>
<feature type="transmembrane region" description="Helical" evidence="14">
    <location>
        <begin position="121"/>
        <end position="139"/>
    </location>
</feature>
<feature type="transmembrane region" description="Helical" evidence="14">
    <location>
        <begin position="1148"/>
        <end position="1168"/>
    </location>
</feature>
<feature type="transmembrane region" description="Helical" evidence="14">
    <location>
        <begin position="189"/>
        <end position="211"/>
    </location>
</feature>
<evidence type="ECO:0000256" key="3">
    <source>
        <dbReference type="ARBA" id="ARBA00022448"/>
    </source>
</evidence>
<dbReference type="SUPFAM" id="SSF90123">
    <property type="entry name" value="ABC transporter transmembrane region"/>
    <property type="match status" value="2"/>
</dbReference>
<feature type="transmembrane region" description="Helical" evidence="14">
    <location>
        <begin position="1256"/>
        <end position="1278"/>
    </location>
</feature>
<dbReference type="InterPro" id="IPR003593">
    <property type="entry name" value="AAA+_ATPase"/>
</dbReference>
<keyword evidence="10 14" id="KW-0472">Membrane</keyword>
<keyword evidence="5 14" id="KW-0812">Transmembrane</keyword>
<dbReference type="InterPro" id="IPR011527">
    <property type="entry name" value="ABC1_TM_dom"/>
</dbReference>
<dbReference type="Proteomes" id="UP001201812">
    <property type="component" value="Unassembled WGS sequence"/>
</dbReference>
<dbReference type="Pfam" id="PF00664">
    <property type="entry name" value="ABC_membrane"/>
    <property type="match status" value="2"/>
</dbReference>
<dbReference type="PROSITE" id="PS50929">
    <property type="entry name" value="ABC_TM1F"/>
    <property type="match status" value="2"/>
</dbReference>
<dbReference type="CDD" id="cd03250">
    <property type="entry name" value="ABCC_MRP_domain1"/>
    <property type="match status" value="1"/>
</dbReference>
<dbReference type="CDD" id="cd18595">
    <property type="entry name" value="ABC_6TM_MRP1_2_3_6_D1_like"/>
    <property type="match status" value="1"/>
</dbReference>
<name>A0AAD4MQ35_9BILA</name>
<dbReference type="InterPro" id="IPR050173">
    <property type="entry name" value="ABC_transporter_C-like"/>
</dbReference>
<feature type="region of interest" description="Disordered" evidence="13">
    <location>
        <begin position="929"/>
        <end position="966"/>
    </location>
</feature>
<comment type="subcellular location">
    <subcellularLocation>
        <location evidence="1">Vacuole membrane</location>
        <topology evidence="1">Multi-pass membrane protein</topology>
    </subcellularLocation>
</comment>
<comment type="similarity">
    <text evidence="2">Belongs to the ABC transporter superfamily. ABCC family. Conjugate transporter (TC 3.A.1.208) subfamily.</text>
</comment>
<evidence type="ECO:0000256" key="7">
    <source>
        <dbReference type="ARBA" id="ARBA00022741"/>
    </source>
</evidence>
<evidence type="ECO:0000256" key="10">
    <source>
        <dbReference type="ARBA" id="ARBA00023136"/>
    </source>
</evidence>
<dbReference type="InterPro" id="IPR003439">
    <property type="entry name" value="ABC_transporter-like_ATP-bd"/>
</dbReference>
<comment type="caution">
    <text evidence="17">The sequence shown here is derived from an EMBL/GenBank/DDBJ whole genome shotgun (WGS) entry which is preliminary data.</text>
</comment>
<dbReference type="PROSITE" id="PS00211">
    <property type="entry name" value="ABC_TRANSPORTER_1"/>
    <property type="match status" value="2"/>
</dbReference>
<dbReference type="PANTHER" id="PTHR24223">
    <property type="entry name" value="ATP-BINDING CASSETTE SUB-FAMILY C"/>
    <property type="match status" value="1"/>
</dbReference>
<dbReference type="Pfam" id="PF00005">
    <property type="entry name" value="ABC_tran"/>
    <property type="match status" value="2"/>
</dbReference>
<organism evidence="17 18">
    <name type="scientific">Ditylenchus destructor</name>
    <dbReference type="NCBI Taxonomy" id="166010"/>
    <lineage>
        <taxon>Eukaryota</taxon>
        <taxon>Metazoa</taxon>
        <taxon>Ecdysozoa</taxon>
        <taxon>Nematoda</taxon>
        <taxon>Chromadorea</taxon>
        <taxon>Rhabditida</taxon>
        <taxon>Tylenchina</taxon>
        <taxon>Tylenchomorpha</taxon>
        <taxon>Sphaerularioidea</taxon>
        <taxon>Anguinidae</taxon>
        <taxon>Anguininae</taxon>
        <taxon>Ditylenchus</taxon>
    </lineage>
</organism>
<keyword evidence="4" id="KW-0926">Vacuole</keyword>
<evidence type="ECO:0000256" key="11">
    <source>
        <dbReference type="ARBA" id="ARBA00024220"/>
    </source>
</evidence>
<feature type="transmembrane region" description="Helical" evidence="14">
    <location>
        <begin position="478"/>
        <end position="496"/>
    </location>
</feature>
<dbReference type="Gene3D" id="3.40.50.300">
    <property type="entry name" value="P-loop containing nucleotide triphosphate hydrolases"/>
    <property type="match status" value="2"/>
</dbReference>
<evidence type="ECO:0000256" key="6">
    <source>
        <dbReference type="ARBA" id="ARBA00022737"/>
    </source>
</evidence>
<dbReference type="FunFam" id="3.40.50.300:FF:000293">
    <property type="entry name" value="ATP binding cassette subfamily C member 1"/>
    <property type="match status" value="1"/>
</dbReference>
<feature type="transmembrane region" description="Helical" evidence="14">
    <location>
        <begin position="555"/>
        <end position="582"/>
    </location>
</feature>
<dbReference type="FunFam" id="1.20.1560.10:FF:000001">
    <property type="entry name" value="ATP-binding cassette subfamily C member 1"/>
    <property type="match status" value="1"/>
</dbReference>
<evidence type="ECO:0000313" key="17">
    <source>
        <dbReference type="EMBL" id="KAI1700651.1"/>
    </source>
</evidence>
<dbReference type="CDD" id="cd03244">
    <property type="entry name" value="ABCC_MRP_domain2"/>
    <property type="match status" value="1"/>
</dbReference>
<protein>
    <recommendedName>
        <fullName evidence="11">ABC-type glutathione-S-conjugate transporter</fullName>
        <ecNumber evidence="11">7.6.2.3</ecNumber>
    </recommendedName>
</protein>
<evidence type="ECO:0000256" key="13">
    <source>
        <dbReference type="SAM" id="MobiDB-lite"/>
    </source>
</evidence>
<evidence type="ECO:0000256" key="8">
    <source>
        <dbReference type="ARBA" id="ARBA00022840"/>
    </source>
</evidence>
<dbReference type="SUPFAM" id="SSF52540">
    <property type="entry name" value="P-loop containing nucleoside triphosphate hydrolases"/>
    <property type="match status" value="2"/>
</dbReference>
<dbReference type="PROSITE" id="PS50893">
    <property type="entry name" value="ABC_TRANSPORTER_2"/>
    <property type="match status" value="2"/>
</dbReference>